<dbReference type="Proteomes" id="UP000276133">
    <property type="component" value="Unassembled WGS sequence"/>
</dbReference>
<accession>A0A3M7PNX2</accession>
<name>A0A3M7PNX2_BRAPC</name>
<protein>
    <submittedName>
        <fullName evidence="1">Uncharacterized protein</fullName>
    </submittedName>
</protein>
<proteinExistence type="predicted"/>
<evidence type="ECO:0000313" key="1">
    <source>
        <dbReference type="EMBL" id="RNA00817.1"/>
    </source>
</evidence>
<keyword evidence="2" id="KW-1185">Reference proteome</keyword>
<sequence length="60" mass="6844">MAKTVDAQILENRLFHGRWPAQERSAFLKTVESRPANSRMILNAAVNFSAKIGRLYWPAN</sequence>
<dbReference type="EMBL" id="REGN01009596">
    <property type="protein sequence ID" value="RNA00817.1"/>
    <property type="molecule type" value="Genomic_DNA"/>
</dbReference>
<gene>
    <name evidence="1" type="ORF">BpHYR1_019438</name>
</gene>
<organism evidence="1 2">
    <name type="scientific">Brachionus plicatilis</name>
    <name type="common">Marine rotifer</name>
    <name type="synonym">Brachionus muelleri</name>
    <dbReference type="NCBI Taxonomy" id="10195"/>
    <lineage>
        <taxon>Eukaryota</taxon>
        <taxon>Metazoa</taxon>
        <taxon>Spiralia</taxon>
        <taxon>Gnathifera</taxon>
        <taxon>Rotifera</taxon>
        <taxon>Eurotatoria</taxon>
        <taxon>Monogononta</taxon>
        <taxon>Pseudotrocha</taxon>
        <taxon>Ploima</taxon>
        <taxon>Brachionidae</taxon>
        <taxon>Brachionus</taxon>
    </lineage>
</organism>
<reference evidence="1 2" key="1">
    <citation type="journal article" date="2018" name="Sci. Rep.">
        <title>Genomic signatures of local adaptation to the degree of environmental predictability in rotifers.</title>
        <authorList>
            <person name="Franch-Gras L."/>
            <person name="Hahn C."/>
            <person name="Garcia-Roger E.M."/>
            <person name="Carmona M.J."/>
            <person name="Serra M."/>
            <person name="Gomez A."/>
        </authorList>
    </citation>
    <scope>NUCLEOTIDE SEQUENCE [LARGE SCALE GENOMIC DNA]</scope>
    <source>
        <strain evidence="1">HYR1</strain>
    </source>
</reference>
<evidence type="ECO:0000313" key="2">
    <source>
        <dbReference type="Proteomes" id="UP000276133"/>
    </source>
</evidence>
<comment type="caution">
    <text evidence="1">The sequence shown here is derived from an EMBL/GenBank/DDBJ whole genome shotgun (WGS) entry which is preliminary data.</text>
</comment>
<feature type="non-terminal residue" evidence="1">
    <location>
        <position position="60"/>
    </location>
</feature>
<dbReference type="AlphaFoldDB" id="A0A3M7PNX2"/>